<dbReference type="Gene3D" id="3.40.30.10">
    <property type="entry name" value="Glutaredoxin"/>
    <property type="match status" value="1"/>
</dbReference>
<proteinExistence type="predicted"/>
<feature type="compositionally biased region" description="Polar residues" evidence="2">
    <location>
        <begin position="61"/>
        <end position="83"/>
    </location>
</feature>
<sequence>MGNDDSAERKPGCGLLNAVFGRRTRTPTSGPIPTSANVGRAPSTSNSRRRRGGSGDTNNNVSSQKSMANARPVQNHSKAQPTAKSVPHQGRRVPQGQGANIGISGELESMITDHQRSKGASTFVRASSGNVMLFGNLGNLRQPAGGNSYSTNVVNGKYPTSVMGNVVKRPNDEPTSLCRALSTRMDPETLKIMGNEDYKNGRFEEALALYDAAISIDPNKASYRSNKSAALTALGRLLQAVFECREAIQIEPYYQRAHNRLATLYLRLGEAEKAMYHHKHAGAEADPDNIGKAKSVNVHLNKCTEAKRLRDWNTLLKEATLAISGGADSAPLIFALQAEALLKLRRQQEADEALRKGPNFDVDDCTKFFGPIGNASLLVIRAQVDMAAGRFDKAVAAAQRAARLDSNNKEAAMVVRRTGAVAAARSKGNELFKASRYSEACVAYGEGLDHHPYNSVLLCNRAACLSKLGQFQKAIEDCTAALKVRPSYSKARLRRADCNAKLEKWEACIQDYEVLVKETREDEEIGRALKEAQLQLKKQPGEDLKEVKDGGGAHDVVIITSNERFRDSITSSPGMSVVLFCNKPGDRQTLHFMEQLCKRYPSVNFCKVEVEDHPSLAKSEGVSTLPALRIYRSGSRAKEIAGDDHDLLESSIKFYTT</sequence>
<accession>A0A5B6ZR09</accession>
<dbReference type="InterPro" id="IPR019734">
    <property type="entry name" value="TPR_rpt"/>
</dbReference>
<dbReference type="GO" id="GO:0006950">
    <property type="term" value="P:response to stress"/>
    <property type="evidence" value="ECO:0007669"/>
    <property type="project" value="UniProtKB-ARBA"/>
</dbReference>
<dbReference type="AlphaFoldDB" id="A0A5B6ZR09"/>
<dbReference type="Pfam" id="PF00515">
    <property type="entry name" value="TPR_1"/>
    <property type="match status" value="1"/>
</dbReference>
<dbReference type="PROSITE" id="PS50005">
    <property type="entry name" value="TPR"/>
    <property type="match status" value="1"/>
</dbReference>
<name>A0A5B6ZR09_DAVIN</name>
<dbReference type="InterPro" id="IPR044534">
    <property type="entry name" value="TTL1-4"/>
</dbReference>
<dbReference type="InterPro" id="IPR036249">
    <property type="entry name" value="Thioredoxin-like_sf"/>
</dbReference>
<dbReference type="PANTHER" id="PTHR46050">
    <property type="entry name" value="TPR REPEAT-CONTAINING THIOREDOXIN"/>
    <property type="match status" value="1"/>
</dbReference>
<dbReference type="SMART" id="SM00028">
    <property type="entry name" value="TPR"/>
    <property type="match status" value="7"/>
</dbReference>
<evidence type="ECO:0000256" key="2">
    <source>
        <dbReference type="SAM" id="MobiDB-lite"/>
    </source>
</evidence>
<keyword evidence="1" id="KW-0802">TPR repeat</keyword>
<feature type="region of interest" description="Disordered" evidence="2">
    <location>
        <begin position="1"/>
        <end position="101"/>
    </location>
</feature>
<feature type="compositionally biased region" description="Basic and acidic residues" evidence="2">
    <location>
        <begin position="1"/>
        <end position="11"/>
    </location>
</feature>
<dbReference type="CDD" id="cd02947">
    <property type="entry name" value="TRX_family"/>
    <property type="match status" value="1"/>
</dbReference>
<evidence type="ECO:0000256" key="1">
    <source>
        <dbReference type="PROSITE-ProRule" id="PRU00339"/>
    </source>
</evidence>
<evidence type="ECO:0000313" key="4">
    <source>
        <dbReference type="EMBL" id="MPA46424.1"/>
    </source>
</evidence>
<gene>
    <name evidence="4" type="ORF">Din_015865</name>
</gene>
<organism evidence="4">
    <name type="scientific">Davidia involucrata</name>
    <name type="common">Dove tree</name>
    <dbReference type="NCBI Taxonomy" id="16924"/>
    <lineage>
        <taxon>Eukaryota</taxon>
        <taxon>Viridiplantae</taxon>
        <taxon>Streptophyta</taxon>
        <taxon>Embryophyta</taxon>
        <taxon>Tracheophyta</taxon>
        <taxon>Spermatophyta</taxon>
        <taxon>Magnoliopsida</taxon>
        <taxon>eudicotyledons</taxon>
        <taxon>Gunneridae</taxon>
        <taxon>Pentapetalae</taxon>
        <taxon>asterids</taxon>
        <taxon>Cornales</taxon>
        <taxon>Nyssaceae</taxon>
        <taxon>Davidia</taxon>
    </lineage>
</organism>
<dbReference type="Pfam" id="PF13414">
    <property type="entry name" value="TPR_11"/>
    <property type="match status" value="1"/>
</dbReference>
<dbReference type="Gene3D" id="1.25.40.10">
    <property type="entry name" value="Tetratricopeptide repeat domain"/>
    <property type="match status" value="1"/>
</dbReference>
<reference evidence="4" key="1">
    <citation type="submission" date="2019-08" db="EMBL/GenBank/DDBJ databases">
        <title>Reference gene set and small RNA set construction with multiple tissues from Davidia involucrata Baill.</title>
        <authorList>
            <person name="Yang H."/>
            <person name="Zhou C."/>
            <person name="Li G."/>
            <person name="Wang J."/>
            <person name="Gao P."/>
            <person name="Wang M."/>
            <person name="Wang R."/>
            <person name="Zhao Y."/>
        </authorList>
    </citation>
    <scope>NUCLEOTIDE SEQUENCE</scope>
    <source>
        <tissue evidence="4">Mixed with DoveR01_LX</tissue>
    </source>
</reference>
<feature type="domain" description="Thioredoxin" evidence="3">
    <location>
        <begin position="558"/>
        <end position="651"/>
    </location>
</feature>
<feature type="compositionally biased region" description="Polar residues" evidence="2">
    <location>
        <begin position="26"/>
        <end position="37"/>
    </location>
</feature>
<dbReference type="SUPFAM" id="SSF52833">
    <property type="entry name" value="Thioredoxin-like"/>
    <property type="match status" value="1"/>
</dbReference>
<evidence type="ECO:0000259" key="3">
    <source>
        <dbReference type="Pfam" id="PF00085"/>
    </source>
</evidence>
<feature type="repeat" description="TPR" evidence="1">
    <location>
        <begin position="187"/>
        <end position="220"/>
    </location>
</feature>
<dbReference type="PANTHER" id="PTHR46050:SF7">
    <property type="entry name" value="TETRATRICOPEPTIDE REPEAT (TPR)-LIKE SUPERFAMILY PROTEIN"/>
    <property type="match status" value="1"/>
</dbReference>
<dbReference type="InterPro" id="IPR013766">
    <property type="entry name" value="Thioredoxin_domain"/>
</dbReference>
<dbReference type="InterPro" id="IPR011990">
    <property type="entry name" value="TPR-like_helical_dom_sf"/>
</dbReference>
<dbReference type="Pfam" id="PF00085">
    <property type="entry name" value="Thioredoxin"/>
    <property type="match status" value="1"/>
</dbReference>
<dbReference type="EMBL" id="GHES01015865">
    <property type="protein sequence ID" value="MPA46424.1"/>
    <property type="molecule type" value="Transcribed_RNA"/>
</dbReference>
<dbReference type="SUPFAM" id="SSF48452">
    <property type="entry name" value="TPR-like"/>
    <property type="match status" value="2"/>
</dbReference>
<dbReference type="GO" id="GO:0005737">
    <property type="term" value="C:cytoplasm"/>
    <property type="evidence" value="ECO:0007669"/>
    <property type="project" value="TreeGrafter"/>
</dbReference>
<protein>
    <recommendedName>
        <fullName evidence="3">Thioredoxin domain-containing protein</fullName>
    </recommendedName>
</protein>